<dbReference type="PANTHER" id="PTHR48081">
    <property type="entry name" value="AB HYDROLASE SUPERFAMILY PROTEIN C4A8.06C"/>
    <property type="match status" value="1"/>
</dbReference>
<evidence type="ECO:0000256" key="1">
    <source>
        <dbReference type="ARBA" id="ARBA00022801"/>
    </source>
</evidence>
<dbReference type="OrthoDB" id="9796689at2"/>
<dbReference type="Pfam" id="PF20434">
    <property type="entry name" value="BD-FAE"/>
    <property type="match status" value="1"/>
</dbReference>
<dbReference type="Proteomes" id="UP000266441">
    <property type="component" value="Unassembled WGS sequence"/>
</dbReference>
<protein>
    <submittedName>
        <fullName evidence="3">Alpha/beta hydrolase</fullName>
    </submittedName>
</protein>
<dbReference type="InterPro" id="IPR050300">
    <property type="entry name" value="GDXG_lipolytic_enzyme"/>
</dbReference>
<dbReference type="SUPFAM" id="SSF53474">
    <property type="entry name" value="alpha/beta-Hydrolases"/>
    <property type="match status" value="1"/>
</dbReference>
<accession>A0A399D2K7</accession>
<dbReference type="PANTHER" id="PTHR48081:SF6">
    <property type="entry name" value="PEPTIDASE S9 PROLYL OLIGOPEPTIDASE CATALYTIC DOMAIN-CONTAINING PROTEIN"/>
    <property type="match status" value="1"/>
</dbReference>
<dbReference type="InterPro" id="IPR029058">
    <property type="entry name" value="AB_hydrolase_fold"/>
</dbReference>
<dbReference type="InterPro" id="IPR049492">
    <property type="entry name" value="BD-FAE-like_dom"/>
</dbReference>
<organism evidence="3 4">
    <name type="scientific">Mariniphaga sediminis</name>
    <dbReference type="NCBI Taxonomy" id="1628158"/>
    <lineage>
        <taxon>Bacteria</taxon>
        <taxon>Pseudomonadati</taxon>
        <taxon>Bacteroidota</taxon>
        <taxon>Bacteroidia</taxon>
        <taxon>Marinilabiliales</taxon>
        <taxon>Prolixibacteraceae</taxon>
        <taxon>Mariniphaga</taxon>
    </lineage>
</organism>
<sequence length="283" mass="30945">MKYVISLSFLFIYLFVTPQESPTLFLWPDREDTSTESEPSILPDRGDGVIRLTNVTNPSLTVFEAPENKKNGVAVIVSPGGGFKHLCINKEGSEIAEWLNELGVTAFLLEYRVPDKRDLAARDIQRAMRLVRSTANEWGINPDKLGVIGFSAGGNLSAQVSGIPKNLYEPTDAADTISCIPNFAMLIYPGGMGNANSRALPENVSFGAGSPPMFIYATADDGIANYGSLNVAEALLELKIPVELHMIPEGGHGYGMRANYSAARVWPELAEKWLYKYILTNQN</sequence>
<evidence type="ECO:0000259" key="2">
    <source>
        <dbReference type="Pfam" id="PF20434"/>
    </source>
</evidence>
<dbReference type="RefSeq" id="WP_119349819.1">
    <property type="nucleotide sequence ID" value="NZ_QWET01000006.1"/>
</dbReference>
<dbReference type="EMBL" id="QWET01000006">
    <property type="protein sequence ID" value="RIH65438.1"/>
    <property type="molecule type" value="Genomic_DNA"/>
</dbReference>
<gene>
    <name evidence="3" type="ORF">D1164_09955</name>
</gene>
<keyword evidence="1 3" id="KW-0378">Hydrolase</keyword>
<dbReference type="Gene3D" id="3.40.50.1820">
    <property type="entry name" value="alpha/beta hydrolase"/>
    <property type="match status" value="1"/>
</dbReference>
<name>A0A399D2K7_9BACT</name>
<dbReference type="AlphaFoldDB" id="A0A399D2K7"/>
<evidence type="ECO:0000313" key="3">
    <source>
        <dbReference type="EMBL" id="RIH65438.1"/>
    </source>
</evidence>
<reference evidence="3 4" key="1">
    <citation type="journal article" date="2015" name="Int. J. Syst. Evol. Microbiol.">
        <title>Mariniphaga sediminis sp. nov., isolated from coastal sediment.</title>
        <authorList>
            <person name="Wang F.Q."/>
            <person name="Shen Q.Y."/>
            <person name="Chen G.J."/>
            <person name="Du Z.J."/>
        </authorList>
    </citation>
    <scope>NUCLEOTIDE SEQUENCE [LARGE SCALE GENOMIC DNA]</scope>
    <source>
        <strain evidence="3 4">SY21</strain>
    </source>
</reference>
<feature type="domain" description="BD-FAE-like" evidence="2">
    <location>
        <begin position="64"/>
        <end position="162"/>
    </location>
</feature>
<keyword evidence="4" id="KW-1185">Reference proteome</keyword>
<proteinExistence type="predicted"/>
<comment type="caution">
    <text evidence="3">The sequence shown here is derived from an EMBL/GenBank/DDBJ whole genome shotgun (WGS) entry which is preliminary data.</text>
</comment>
<evidence type="ECO:0000313" key="4">
    <source>
        <dbReference type="Proteomes" id="UP000266441"/>
    </source>
</evidence>
<dbReference type="GO" id="GO:0016787">
    <property type="term" value="F:hydrolase activity"/>
    <property type="evidence" value="ECO:0007669"/>
    <property type="project" value="UniProtKB-KW"/>
</dbReference>